<sequence>MFGDKTYFDGFTWVMFPKANGISNTFTYEFWVKAEEQQLLDPEKSLGNDGLVGKKYVVGPDFYPYGSAGCGISVGTNGISVYEHSSNHIPARLVYPYDFSSWQHVAIVSDNRKLRLYINGQHRKVEGADSVVDHLYPSLCLGGHQYGAFKGEVSEFRLWSTIRTEAELKANMHSKLNGMEKGIYFYRDLDRGIVIQHGVVKNIAVSVIMPSHNRCPLNHFSLLSLDKQQFPSEQMEVVFLDDNSSDATSSLYELINPGYSFIYVQSRKNRGRSTIRNIGARIAAGSTFIFLDAEMICAPDFVGNHAQHHLSGDRKVVSGALKLKRIFTIIDPEFSLQQIAQLKECYSNHPVAAELIDRFLEGDRAQVQLLPFDMMFDSNHLRKWNYTTPYYENILLNYGDEFQNYHFPWINLITNNASMTRELFEEIGGFDEHFLGFGWEDWELGYRAAQHGATFIHDDSVINFHQDHPVPSDNLFQATQNYIKFCEKYPDDKAVKLFSLTMLAGPDPFNDLSEYLTEYNRIKAQYPQRFNAFYNYMDSALNLLPQRLRADDRITPFVMDEHISKMEKADVENEVSVICEMSTFPRLIELYKRLSN</sequence>
<dbReference type="SUPFAM" id="SSF53448">
    <property type="entry name" value="Nucleotide-diphospho-sugar transferases"/>
    <property type="match status" value="1"/>
</dbReference>
<dbReference type="Gene3D" id="2.60.120.200">
    <property type="match status" value="1"/>
</dbReference>
<evidence type="ECO:0000256" key="2">
    <source>
        <dbReference type="ARBA" id="ARBA00022729"/>
    </source>
</evidence>
<dbReference type="RefSeq" id="WP_089524063.1">
    <property type="nucleotide sequence ID" value="NZ_NMUQ01000001.1"/>
</dbReference>
<protein>
    <recommendedName>
        <fullName evidence="4">LamG-like jellyroll fold domain-containing protein</fullName>
    </recommendedName>
</protein>
<evidence type="ECO:0000313" key="6">
    <source>
        <dbReference type="Proteomes" id="UP000215145"/>
    </source>
</evidence>
<keyword evidence="3" id="KW-1015">Disulfide bond</keyword>
<accession>A0A229P408</accession>
<dbReference type="Pfam" id="PF13385">
    <property type="entry name" value="Laminin_G_3"/>
    <property type="match status" value="1"/>
</dbReference>
<dbReference type="InterPro" id="IPR013320">
    <property type="entry name" value="ConA-like_dom_sf"/>
</dbReference>
<dbReference type="PANTHER" id="PTHR43685">
    <property type="entry name" value="GLYCOSYLTRANSFERASE"/>
    <property type="match status" value="1"/>
</dbReference>
<evidence type="ECO:0000313" key="5">
    <source>
        <dbReference type="EMBL" id="OXM16983.1"/>
    </source>
</evidence>
<dbReference type="InterPro" id="IPR001173">
    <property type="entry name" value="Glyco_trans_2-like"/>
</dbReference>
<dbReference type="Proteomes" id="UP000215145">
    <property type="component" value="Unassembled WGS sequence"/>
</dbReference>
<dbReference type="InterPro" id="IPR050834">
    <property type="entry name" value="Glycosyltransf_2"/>
</dbReference>
<dbReference type="EMBL" id="NMUQ01000001">
    <property type="protein sequence ID" value="OXM16983.1"/>
    <property type="molecule type" value="Genomic_DNA"/>
</dbReference>
<evidence type="ECO:0000259" key="4">
    <source>
        <dbReference type="SMART" id="SM00560"/>
    </source>
</evidence>
<dbReference type="Pfam" id="PF02709">
    <property type="entry name" value="Glyco_transf_7C"/>
    <property type="match status" value="1"/>
</dbReference>
<dbReference type="InterPro" id="IPR029044">
    <property type="entry name" value="Nucleotide-diphossugar_trans"/>
</dbReference>
<dbReference type="Pfam" id="PF00535">
    <property type="entry name" value="Glycos_transf_2"/>
    <property type="match status" value="1"/>
</dbReference>
<keyword evidence="2" id="KW-0732">Signal</keyword>
<dbReference type="AlphaFoldDB" id="A0A229P408"/>
<comment type="caution">
    <text evidence="5">The sequence shown here is derived from an EMBL/GenBank/DDBJ whole genome shotgun (WGS) entry which is preliminary data.</text>
</comment>
<dbReference type="InterPro" id="IPR006558">
    <property type="entry name" value="LamG-like"/>
</dbReference>
<dbReference type="OrthoDB" id="9812302at2"/>
<evidence type="ECO:0000256" key="1">
    <source>
        <dbReference type="ARBA" id="ARBA00022679"/>
    </source>
</evidence>
<dbReference type="InterPro" id="IPR027791">
    <property type="entry name" value="Galactosyl_T_C"/>
</dbReference>
<organism evidence="5 6">
    <name type="scientific">Paenibacillus herberti</name>
    <dbReference type="NCBI Taxonomy" id="1619309"/>
    <lineage>
        <taxon>Bacteria</taxon>
        <taxon>Bacillati</taxon>
        <taxon>Bacillota</taxon>
        <taxon>Bacilli</taxon>
        <taxon>Bacillales</taxon>
        <taxon>Paenibacillaceae</taxon>
        <taxon>Paenibacillus</taxon>
    </lineage>
</organism>
<dbReference type="SUPFAM" id="SSF49899">
    <property type="entry name" value="Concanavalin A-like lectins/glucanases"/>
    <property type="match status" value="1"/>
</dbReference>
<dbReference type="Gene3D" id="3.90.550.10">
    <property type="entry name" value="Spore Coat Polysaccharide Biosynthesis Protein SpsA, Chain A"/>
    <property type="match status" value="1"/>
</dbReference>
<proteinExistence type="predicted"/>
<keyword evidence="6" id="KW-1185">Reference proteome</keyword>
<feature type="domain" description="LamG-like jellyroll fold" evidence="4">
    <location>
        <begin position="24"/>
        <end position="166"/>
    </location>
</feature>
<keyword evidence="1" id="KW-0808">Transferase</keyword>
<name>A0A229P408_9BACL</name>
<dbReference type="SMART" id="SM00560">
    <property type="entry name" value="LamGL"/>
    <property type="match status" value="1"/>
</dbReference>
<reference evidence="5 6" key="1">
    <citation type="submission" date="2017-07" db="EMBL/GenBank/DDBJ databases">
        <title>Paenibacillus herberti R33 genome sequencing and assembly.</title>
        <authorList>
            <person name="Su W."/>
        </authorList>
    </citation>
    <scope>NUCLEOTIDE SEQUENCE [LARGE SCALE GENOMIC DNA]</scope>
    <source>
        <strain evidence="5 6">R33</strain>
    </source>
</reference>
<dbReference type="GO" id="GO:0016740">
    <property type="term" value="F:transferase activity"/>
    <property type="evidence" value="ECO:0007669"/>
    <property type="project" value="UniProtKB-KW"/>
</dbReference>
<dbReference type="PANTHER" id="PTHR43685:SF3">
    <property type="entry name" value="SLR2126 PROTEIN"/>
    <property type="match status" value="1"/>
</dbReference>
<gene>
    <name evidence="5" type="ORF">CGZ75_10220</name>
</gene>
<evidence type="ECO:0000256" key="3">
    <source>
        <dbReference type="ARBA" id="ARBA00023157"/>
    </source>
</evidence>